<accession>A0A0N4UUI1</accession>
<evidence type="ECO:0000313" key="3">
    <source>
        <dbReference type="WBParaSite" id="EVEC_0000105101-mRNA-1"/>
    </source>
</evidence>
<dbReference type="EMBL" id="UXUI01007136">
    <property type="protein sequence ID" value="VDD85616.1"/>
    <property type="molecule type" value="Genomic_DNA"/>
</dbReference>
<dbReference type="WBParaSite" id="EVEC_0000105101-mRNA-1">
    <property type="protein sequence ID" value="EVEC_0000105101-mRNA-1"/>
    <property type="gene ID" value="EVEC_0000105101"/>
</dbReference>
<reference evidence="1 2" key="2">
    <citation type="submission" date="2018-10" db="EMBL/GenBank/DDBJ databases">
        <authorList>
            <consortium name="Pathogen Informatics"/>
        </authorList>
    </citation>
    <scope>NUCLEOTIDE SEQUENCE [LARGE SCALE GENOMIC DNA]</scope>
</reference>
<name>A0A0N4UUI1_ENTVE</name>
<dbReference type="AlphaFoldDB" id="A0A0N4UUI1"/>
<reference evidence="3" key="1">
    <citation type="submission" date="2017-02" db="UniProtKB">
        <authorList>
            <consortium name="WormBaseParasite"/>
        </authorList>
    </citation>
    <scope>IDENTIFICATION</scope>
</reference>
<sequence length="68" mass="7908">MKEEKDNVKLSETLGKLPCEFVWFKDGWRMEFFGGVAVGNLVLYDGIELQASLYRENRVLMDLGCYVR</sequence>
<keyword evidence="2" id="KW-1185">Reference proteome</keyword>
<evidence type="ECO:0000313" key="1">
    <source>
        <dbReference type="EMBL" id="VDD85616.1"/>
    </source>
</evidence>
<proteinExistence type="predicted"/>
<gene>
    <name evidence="1" type="ORF">EVEC_LOCUS759</name>
</gene>
<organism evidence="3">
    <name type="scientific">Enterobius vermicularis</name>
    <name type="common">Human pinworm</name>
    <dbReference type="NCBI Taxonomy" id="51028"/>
    <lineage>
        <taxon>Eukaryota</taxon>
        <taxon>Metazoa</taxon>
        <taxon>Ecdysozoa</taxon>
        <taxon>Nematoda</taxon>
        <taxon>Chromadorea</taxon>
        <taxon>Rhabditida</taxon>
        <taxon>Spirurina</taxon>
        <taxon>Oxyuridomorpha</taxon>
        <taxon>Oxyuroidea</taxon>
        <taxon>Oxyuridae</taxon>
        <taxon>Enterobius</taxon>
    </lineage>
</organism>
<protein>
    <submittedName>
        <fullName evidence="3">Ig-like domain-containing protein</fullName>
    </submittedName>
</protein>
<dbReference type="Proteomes" id="UP000274131">
    <property type="component" value="Unassembled WGS sequence"/>
</dbReference>
<evidence type="ECO:0000313" key="2">
    <source>
        <dbReference type="Proteomes" id="UP000274131"/>
    </source>
</evidence>